<dbReference type="RefSeq" id="WP_397615068.1">
    <property type="nucleotide sequence ID" value="NZ_JBIRRB010000026.1"/>
</dbReference>
<keyword evidence="2" id="KW-1185">Reference proteome</keyword>
<dbReference type="InterPro" id="IPR015943">
    <property type="entry name" value="WD40/YVTN_repeat-like_dom_sf"/>
</dbReference>
<gene>
    <name evidence="1" type="ORF">ACH4TF_34555</name>
</gene>
<reference evidence="1 2" key="1">
    <citation type="submission" date="2024-10" db="EMBL/GenBank/DDBJ databases">
        <title>The Natural Products Discovery Center: Release of the First 8490 Sequenced Strains for Exploring Actinobacteria Biosynthetic Diversity.</title>
        <authorList>
            <person name="Kalkreuter E."/>
            <person name="Kautsar S.A."/>
            <person name="Yang D."/>
            <person name="Bader C.D."/>
            <person name="Teijaro C.N."/>
            <person name="Fluegel L."/>
            <person name="Davis C.M."/>
            <person name="Simpson J.R."/>
            <person name="Lauterbach L."/>
            <person name="Steele A.D."/>
            <person name="Gui C."/>
            <person name="Meng S."/>
            <person name="Li G."/>
            <person name="Viehrig K."/>
            <person name="Ye F."/>
            <person name="Su P."/>
            <person name="Kiefer A.F."/>
            <person name="Nichols A."/>
            <person name="Cepeda A.J."/>
            <person name="Yan W."/>
            <person name="Fan B."/>
            <person name="Jiang Y."/>
            <person name="Adhikari A."/>
            <person name="Zheng C.-J."/>
            <person name="Schuster L."/>
            <person name="Cowan T.M."/>
            <person name="Smanski M.J."/>
            <person name="Chevrette M.G."/>
            <person name="De Carvalho L.P.S."/>
            <person name="Shen B."/>
        </authorList>
    </citation>
    <scope>NUCLEOTIDE SEQUENCE [LARGE SCALE GENOMIC DNA]</scope>
    <source>
        <strain evidence="1 2">NPDC020979</strain>
    </source>
</reference>
<sequence length="411" mass="43639">MANRSGMPCRLVAAIREGDAPYSDGWWGNGFPTSERKVLEKITIIAMYRYWRKDGSRTEGAVVGWLQTIRTDKGSVLLGGGDDYVSTAQDPSPTASGAGDEKLYGFSRYDKVAPDQSNGLAYMRAAMFDRAAMMEIGRSGGGGFIDEPARSACCFAQDGNLYVGLSDRGDVRLYTEPVNGTRKGSRSPTHYDFNSSWSQGVTDLAVGKAGSNKKFFALSGHTNGGNRQLYAGEMSGGGSSAGLLIDPTIDVHASSRFVAVDASSSYVFVAGDGTLQRLNLLNSKGSLISFPNAGTLCCPPVFSDKSGTVYCCTVENNGGKLQAVRYVTTDPSSRKTLDLTSAGSLCAGAAVDPATQNLWVFRGKDSANLELFEVDPTTPSLLKTFTASASKPPGVRDNWGNSSCFTALFSD</sequence>
<dbReference type="EMBL" id="JBIRRB010000026">
    <property type="protein sequence ID" value="MFI0915506.1"/>
    <property type="molecule type" value="Genomic_DNA"/>
</dbReference>
<dbReference type="Proteomes" id="UP001611162">
    <property type="component" value="Unassembled WGS sequence"/>
</dbReference>
<name>A0ABW7TFW0_9ACTN</name>
<dbReference type="SUPFAM" id="SSF75011">
    <property type="entry name" value="3-carboxy-cis,cis-mucoante lactonizing enzyme"/>
    <property type="match status" value="1"/>
</dbReference>
<evidence type="ECO:0000313" key="2">
    <source>
        <dbReference type="Proteomes" id="UP001611162"/>
    </source>
</evidence>
<dbReference type="Gene3D" id="2.130.10.10">
    <property type="entry name" value="YVTN repeat-like/Quinoprotein amine dehydrogenase"/>
    <property type="match status" value="1"/>
</dbReference>
<proteinExistence type="predicted"/>
<evidence type="ECO:0000313" key="1">
    <source>
        <dbReference type="EMBL" id="MFI0915506.1"/>
    </source>
</evidence>
<protein>
    <submittedName>
        <fullName evidence="1">Uncharacterized protein</fullName>
    </submittedName>
</protein>
<accession>A0ABW7TFW0</accession>
<comment type="caution">
    <text evidence="1">The sequence shown here is derived from an EMBL/GenBank/DDBJ whole genome shotgun (WGS) entry which is preliminary data.</text>
</comment>
<organism evidence="1 2">
    <name type="scientific">Streptomyces abikoensis</name>
    <dbReference type="NCBI Taxonomy" id="97398"/>
    <lineage>
        <taxon>Bacteria</taxon>
        <taxon>Bacillati</taxon>
        <taxon>Actinomycetota</taxon>
        <taxon>Actinomycetes</taxon>
        <taxon>Kitasatosporales</taxon>
        <taxon>Streptomycetaceae</taxon>
        <taxon>Streptomyces</taxon>
    </lineage>
</organism>